<reference evidence="3 4" key="1">
    <citation type="submission" date="2019-03" db="EMBL/GenBank/DDBJ databases">
        <title>Draft genome sequence of Xylaria hypoxylon DSM 108379, a ubiquitous saprotrophic-parasitic fungi on hardwood.</title>
        <authorList>
            <person name="Buettner E."/>
            <person name="Leonhardt S."/>
            <person name="Gebauer A.M."/>
            <person name="Liers C."/>
            <person name="Hofrichter M."/>
            <person name="Kellner H."/>
        </authorList>
    </citation>
    <scope>NUCLEOTIDE SEQUENCE [LARGE SCALE GENOMIC DNA]</scope>
    <source>
        <strain evidence="3 4">DSM 108379</strain>
    </source>
</reference>
<evidence type="ECO:0000313" key="3">
    <source>
        <dbReference type="EMBL" id="TGJ82246.1"/>
    </source>
</evidence>
<dbReference type="STRING" id="37992.A0A4Z0YXX5"/>
<proteinExistence type="predicted"/>
<feature type="domain" description="Azaphilone pigments biosynthesis cluster protein L N-terminal" evidence="2">
    <location>
        <begin position="2"/>
        <end position="179"/>
    </location>
</feature>
<evidence type="ECO:0000256" key="1">
    <source>
        <dbReference type="SAM" id="MobiDB-lite"/>
    </source>
</evidence>
<keyword evidence="4" id="KW-1185">Reference proteome</keyword>
<feature type="region of interest" description="Disordered" evidence="1">
    <location>
        <begin position="209"/>
        <end position="239"/>
    </location>
</feature>
<comment type="caution">
    <text evidence="3">The sequence shown here is derived from an EMBL/GenBank/DDBJ whole genome shotgun (WGS) entry which is preliminary data.</text>
</comment>
<protein>
    <recommendedName>
        <fullName evidence="2">Azaphilone pigments biosynthesis cluster protein L N-terminal domain-containing protein</fullName>
    </recommendedName>
</protein>
<sequence length="594" mass="66427">MADPLSIAGGALAVITAATNTASVICKFIRECRDARADLTQITRELSEITLILELIGDENAAATKHYLPNALQTQIQAMLTSCTTSVEQIEKILAKCRGKPGPLRWTVLEKDKATALKGSLEAFKSGLSLALETVNSSITREVKYTAEAIQDNTAEIKRDTSEILDEIHKLRNQLPSSSPLNQERPRLEQWLDNLTHYAETIAADNQADEVSDAASFPKDVEEQNKSHDDAITQPSAAIDRANDTIPDLVLRFWSLLTGELLMSLPVLREGFNDPGADVVKPRTSDTSVKFCPAKPELILADVRHCEKEVWNWKDRLRVGIAPHAQTIFTKCTKFRMRFVPQSTLIYAHDRKWLMIVDLIAPLKFWKISVSDLIGRTRGESSLDETGFEKLWFVSDCEILIVRKSPATSSRKLCLGELLCLPLPSNDRNFQGASIDKRYSPEVIKGARVTAKFYLPREAKSRYETILDDETRSLMLVNSRDYHIVGVKLKRSYITLTSVHLDTGVQLSQWHHTSTCERWGIPRPYKYAFVDSEKPISCDVVRVKDGISLGTLPICWTGVLLKSSKLAFWRHGGSGIEFAMTDVSLDELDGVAIN</sequence>
<gene>
    <name evidence="3" type="ORF">E0Z10_g6523</name>
</gene>
<organism evidence="3 4">
    <name type="scientific">Xylaria hypoxylon</name>
    <dbReference type="NCBI Taxonomy" id="37992"/>
    <lineage>
        <taxon>Eukaryota</taxon>
        <taxon>Fungi</taxon>
        <taxon>Dikarya</taxon>
        <taxon>Ascomycota</taxon>
        <taxon>Pezizomycotina</taxon>
        <taxon>Sordariomycetes</taxon>
        <taxon>Xylariomycetidae</taxon>
        <taxon>Xylariales</taxon>
        <taxon>Xylariaceae</taxon>
        <taxon>Xylaria</taxon>
    </lineage>
</organism>
<dbReference type="Proteomes" id="UP000297716">
    <property type="component" value="Unassembled WGS sequence"/>
</dbReference>
<dbReference type="Pfam" id="PF17111">
    <property type="entry name" value="PigL_N"/>
    <property type="match status" value="1"/>
</dbReference>
<evidence type="ECO:0000313" key="4">
    <source>
        <dbReference type="Proteomes" id="UP000297716"/>
    </source>
</evidence>
<dbReference type="AlphaFoldDB" id="A0A4Z0YXX5"/>
<feature type="compositionally biased region" description="Basic and acidic residues" evidence="1">
    <location>
        <begin position="219"/>
        <end position="231"/>
    </location>
</feature>
<dbReference type="EMBL" id="SKBN01000136">
    <property type="protein sequence ID" value="TGJ82246.1"/>
    <property type="molecule type" value="Genomic_DNA"/>
</dbReference>
<name>A0A4Z0YXX5_9PEZI</name>
<accession>A0A4Z0YXX5</accession>
<evidence type="ECO:0000259" key="2">
    <source>
        <dbReference type="Pfam" id="PF17111"/>
    </source>
</evidence>
<dbReference type="InterPro" id="IPR031348">
    <property type="entry name" value="PigL_N"/>
</dbReference>
<dbReference type="OrthoDB" id="524326at2759"/>